<evidence type="ECO:0000313" key="2">
    <source>
        <dbReference type="EMBL" id="MDE1465043.1"/>
    </source>
</evidence>
<sequence>MIIIVSNGKAENETEEVLEWLSYMGEDVNRINGTLTLESNLEIELANNTPPVKISIDNRNCDLSNIKSIWFRRWNPTNLIKKSINNEDHTLKRNQLTLNNHVKHFIESEHSTLRNFLFTVLKQNANKVVDHVDVKHINRISVQLLAISIGLKTPKTLICNSKNDLYNFINKNNSTIIKAMGETFTCYLENEEILISSYTTRLTQKLIAHFEEKIFPVLAQEEVEKEFEIRTFFLNNKCYSMAIFSQENTASIVDFRAYSGNEVPYRMVPYKLDEDIENKINILMKNLNLSTGSLDFIKTRNNDLVFLEVNPVGKFGMVSKPCNYFLEKKLAQYLAE</sequence>
<keyword evidence="3" id="KW-1185">Reference proteome</keyword>
<dbReference type="Gene3D" id="3.30.470.20">
    <property type="entry name" value="ATP-grasp fold, B domain"/>
    <property type="match status" value="1"/>
</dbReference>
<comment type="caution">
    <text evidence="2">The sequence shown here is derived from an EMBL/GenBank/DDBJ whole genome shotgun (WGS) entry which is preliminary data.</text>
</comment>
<evidence type="ECO:0000259" key="1">
    <source>
        <dbReference type="Pfam" id="PF21068"/>
    </source>
</evidence>
<organism evidence="2 3">
    <name type="scientific">Spartinivicinus poritis</name>
    <dbReference type="NCBI Taxonomy" id="2994640"/>
    <lineage>
        <taxon>Bacteria</taxon>
        <taxon>Pseudomonadati</taxon>
        <taxon>Pseudomonadota</taxon>
        <taxon>Gammaproteobacteria</taxon>
        <taxon>Oceanospirillales</taxon>
        <taxon>Zooshikellaceae</taxon>
        <taxon>Spartinivicinus</taxon>
    </lineage>
</organism>
<accession>A0ABT5UHX6</accession>
<dbReference type="InterPro" id="IPR048936">
    <property type="entry name" value="MvdD-like_ATPgrasp"/>
</dbReference>
<reference evidence="2 3" key="1">
    <citation type="submission" date="2022-11" db="EMBL/GenBank/DDBJ databases">
        <title>Spartinivicinus poritis sp. nov., isolated from scleractinian coral Porites lutea.</title>
        <authorList>
            <person name="Zhang G."/>
            <person name="Cai L."/>
            <person name="Wei Q."/>
        </authorList>
    </citation>
    <scope>NUCLEOTIDE SEQUENCE [LARGE SCALE GENOMIC DNA]</scope>
    <source>
        <strain evidence="2 3">A2-2</strain>
    </source>
</reference>
<dbReference type="RefSeq" id="WP_274691354.1">
    <property type="nucleotide sequence ID" value="NZ_JAPMOU010000050.1"/>
</dbReference>
<dbReference type="NCBIfam" id="TIGR04192">
    <property type="entry name" value="GRASP_w_spasm"/>
    <property type="match status" value="1"/>
</dbReference>
<evidence type="ECO:0000313" key="3">
    <source>
        <dbReference type="Proteomes" id="UP001528823"/>
    </source>
</evidence>
<dbReference type="Proteomes" id="UP001528823">
    <property type="component" value="Unassembled WGS sequence"/>
</dbReference>
<feature type="domain" description="MvdD-like pre-ATP grasp" evidence="1">
    <location>
        <begin position="2"/>
        <end position="87"/>
    </location>
</feature>
<dbReference type="EMBL" id="JAPMOU010000050">
    <property type="protein sequence ID" value="MDE1465043.1"/>
    <property type="molecule type" value="Genomic_DNA"/>
</dbReference>
<dbReference type="InterPro" id="IPR026455">
    <property type="entry name" value="GRASP_w_spasm"/>
</dbReference>
<gene>
    <name evidence="2" type="primary">gwsG</name>
    <name evidence="2" type="ORF">ORQ98_24075</name>
</gene>
<dbReference type="SUPFAM" id="SSF56059">
    <property type="entry name" value="Glutathione synthetase ATP-binding domain-like"/>
    <property type="match status" value="1"/>
</dbReference>
<proteinExistence type="predicted"/>
<protein>
    <submittedName>
        <fullName evidence="2">Grasp-with-spasm system ATP-grasp peptide maturase</fullName>
    </submittedName>
</protein>
<name>A0ABT5UHX6_9GAMM</name>
<dbReference type="Pfam" id="PF21068">
    <property type="entry name" value="ATPgraspMvdD"/>
    <property type="match status" value="1"/>
</dbReference>